<dbReference type="GO" id="GO:0005102">
    <property type="term" value="F:signaling receptor binding"/>
    <property type="evidence" value="ECO:0007669"/>
    <property type="project" value="TreeGrafter"/>
</dbReference>
<dbReference type="PANTHER" id="PTHR24100:SF151">
    <property type="entry name" value="ICOS LIGAND"/>
    <property type="match status" value="1"/>
</dbReference>
<reference evidence="8" key="1">
    <citation type="submission" date="2025-08" db="UniProtKB">
        <authorList>
            <consortium name="Ensembl"/>
        </authorList>
    </citation>
    <scope>IDENTIFICATION</scope>
</reference>
<evidence type="ECO:0000256" key="1">
    <source>
        <dbReference type="ARBA" id="ARBA00004370"/>
    </source>
</evidence>
<dbReference type="InterPro" id="IPR013106">
    <property type="entry name" value="Ig_V-set"/>
</dbReference>
<dbReference type="SUPFAM" id="SSF48726">
    <property type="entry name" value="Immunoglobulin"/>
    <property type="match status" value="2"/>
</dbReference>
<organism evidence="8 9">
    <name type="scientific">Seriola dumerili</name>
    <name type="common">Greater amberjack</name>
    <name type="synonym">Caranx dumerili</name>
    <dbReference type="NCBI Taxonomy" id="41447"/>
    <lineage>
        <taxon>Eukaryota</taxon>
        <taxon>Metazoa</taxon>
        <taxon>Chordata</taxon>
        <taxon>Craniata</taxon>
        <taxon>Vertebrata</taxon>
        <taxon>Euteleostomi</taxon>
        <taxon>Actinopterygii</taxon>
        <taxon>Neopterygii</taxon>
        <taxon>Teleostei</taxon>
        <taxon>Neoteleostei</taxon>
        <taxon>Acanthomorphata</taxon>
        <taxon>Carangaria</taxon>
        <taxon>Carangiformes</taxon>
        <taxon>Carangidae</taxon>
        <taxon>Seriola</taxon>
    </lineage>
</organism>
<keyword evidence="6" id="KW-0393">Immunoglobulin domain</keyword>
<dbReference type="SMART" id="SM00406">
    <property type="entry name" value="IGv"/>
    <property type="match status" value="1"/>
</dbReference>
<dbReference type="GeneTree" id="ENSGT01050000244843"/>
<proteinExistence type="predicted"/>
<dbReference type="InterPro" id="IPR036179">
    <property type="entry name" value="Ig-like_dom_sf"/>
</dbReference>
<evidence type="ECO:0000256" key="6">
    <source>
        <dbReference type="ARBA" id="ARBA00023319"/>
    </source>
</evidence>
<dbReference type="InterPro" id="IPR003599">
    <property type="entry name" value="Ig_sub"/>
</dbReference>
<dbReference type="Pfam" id="PF07686">
    <property type="entry name" value="V-set"/>
    <property type="match status" value="1"/>
</dbReference>
<comment type="subcellular location">
    <subcellularLocation>
        <location evidence="1">Membrane</location>
    </subcellularLocation>
</comment>
<evidence type="ECO:0000256" key="2">
    <source>
        <dbReference type="ARBA" id="ARBA00022729"/>
    </source>
</evidence>
<keyword evidence="5" id="KW-0325">Glycoprotein</keyword>
<dbReference type="GO" id="GO:0009897">
    <property type="term" value="C:external side of plasma membrane"/>
    <property type="evidence" value="ECO:0007669"/>
    <property type="project" value="TreeGrafter"/>
</dbReference>
<dbReference type="PROSITE" id="PS50835">
    <property type="entry name" value="IG_LIKE"/>
    <property type="match status" value="1"/>
</dbReference>
<dbReference type="SMART" id="SM00409">
    <property type="entry name" value="IG"/>
    <property type="match status" value="1"/>
</dbReference>
<dbReference type="AlphaFoldDB" id="A0A3B4TG64"/>
<feature type="domain" description="Ig-like" evidence="7">
    <location>
        <begin position="22"/>
        <end position="118"/>
    </location>
</feature>
<dbReference type="InterPro" id="IPR007110">
    <property type="entry name" value="Ig-like_dom"/>
</dbReference>
<keyword evidence="4" id="KW-1015">Disulfide bond</keyword>
<dbReference type="InterPro" id="IPR053896">
    <property type="entry name" value="BTN3A2-like_Ig-C"/>
</dbReference>
<evidence type="ECO:0000256" key="3">
    <source>
        <dbReference type="ARBA" id="ARBA00023136"/>
    </source>
</evidence>
<dbReference type="InterPro" id="IPR013783">
    <property type="entry name" value="Ig-like_fold"/>
</dbReference>
<evidence type="ECO:0000313" key="9">
    <source>
        <dbReference type="Proteomes" id="UP000261420"/>
    </source>
</evidence>
<evidence type="ECO:0000313" key="8">
    <source>
        <dbReference type="Ensembl" id="ENSSDUP00000005164.1"/>
    </source>
</evidence>
<dbReference type="PANTHER" id="PTHR24100">
    <property type="entry name" value="BUTYROPHILIN"/>
    <property type="match status" value="1"/>
</dbReference>
<reference evidence="8" key="2">
    <citation type="submission" date="2025-09" db="UniProtKB">
        <authorList>
            <consortium name="Ensembl"/>
        </authorList>
    </citation>
    <scope>IDENTIFICATION</scope>
</reference>
<dbReference type="Pfam" id="PF22705">
    <property type="entry name" value="C2-set_3"/>
    <property type="match status" value="1"/>
</dbReference>
<name>A0A3B4TG64_SERDU</name>
<dbReference type="InterPro" id="IPR050504">
    <property type="entry name" value="IgSF_BTN/MOG"/>
</dbReference>
<evidence type="ECO:0000259" key="7">
    <source>
        <dbReference type="PROSITE" id="PS50835"/>
    </source>
</evidence>
<keyword evidence="9" id="KW-1185">Reference proteome</keyword>
<dbReference type="Ensembl" id="ENSSDUT00000005265.1">
    <property type="protein sequence ID" value="ENSSDUP00000005164.1"/>
    <property type="gene ID" value="ENSSDUG00000003794.1"/>
</dbReference>
<dbReference type="Proteomes" id="UP000261420">
    <property type="component" value="Unplaced"/>
</dbReference>
<keyword evidence="2" id="KW-0732">Signal</keyword>
<dbReference type="FunFam" id="2.60.40.10:FF:000142">
    <property type="entry name" value="V-set domain-containing T-cell activation inhibitor 1"/>
    <property type="match status" value="1"/>
</dbReference>
<dbReference type="GO" id="GO:0001817">
    <property type="term" value="P:regulation of cytokine production"/>
    <property type="evidence" value="ECO:0007669"/>
    <property type="project" value="TreeGrafter"/>
</dbReference>
<dbReference type="GO" id="GO:0050863">
    <property type="term" value="P:regulation of T cell activation"/>
    <property type="evidence" value="ECO:0007669"/>
    <property type="project" value="UniProtKB-ARBA"/>
</dbReference>
<dbReference type="GO" id="GO:0050852">
    <property type="term" value="P:T cell receptor signaling pathway"/>
    <property type="evidence" value="ECO:0007669"/>
    <property type="project" value="TreeGrafter"/>
</dbReference>
<keyword evidence="3" id="KW-0472">Membrane</keyword>
<protein>
    <recommendedName>
        <fullName evidence="7">Ig-like domain-containing protein</fullName>
    </recommendedName>
</protein>
<dbReference type="Gene3D" id="2.60.40.10">
    <property type="entry name" value="Immunoglobulins"/>
    <property type="match status" value="2"/>
</dbReference>
<evidence type="ECO:0000256" key="4">
    <source>
        <dbReference type="ARBA" id="ARBA00023157"/>
    </source>
</evidence>
<evidence type="ECO:0000256" key="5">
    <source>
        <dbReference type="ARBA" id="ARBA00023180"/>
    </source>
</evidence>
<dbReference type="GO" id="GO:1903037">
    <property type="term" value="P:regulation of leukocyte cell-cell adhesion"/>
    <property type="evidence" value="ECO:0007669"/>
    <property type="project" value="UniProtKB-ARBA"/>
</dbReference>
<sequence length="271" mass="31265">MHHVYFCHVFHLVGHSDLICESQVVTQSQPIVAMLGDDIILPCHVTPDEGLVNKVLEWMRQDLKPRSVHMRRFGENSLDNQNPSYKERTSVSIDNMKQGDMSLKLSKVKLTDEGIYRCFTPELKAESFVQLNVGKWATLNHLDESFVSVLSGVLECKSKGWYPEPELLWLDGEGKLLSAGPTETVRGPDDLYTVSSRVTLFSDILNTSYCFLFLKLTSYSCYSFMVIYCIFCVNTIDFFCTQRTRRTKRMKKDRKSERREMVEMTVQKKSL</sequence>
<accession>A0A3B4TG64</accession>